<proteinExistence type="predicted"/>
<keyword evidence="2" id="KW-1185">Reference proteome</keyword>
<name>D5RMR3_9PROT</name>
<organism evidence="1 2">
    <name type="scientific">Pseudoroseomonas cervicalis ATCC 49957</name>
    <dbReference type="NCBI Taxonomy" id="525371"/>
    <lineage>
        <taxon>Bacteria</taxon>
        <taxon>Pseudomonadati</taxon>
        <taxon>Pseudomonadota</taxon>
        <taxon>Alphaproteobacteria</taxon>
        <taxon>Acetobacterales</taxon>
        <taxon>Roseomonadaceae</taxon>
        <taxon>Roseomonas</taxon>
    </lineage>
</organism>
<gene>
    <name evidence="1" type="ORF">HMPREF0731_2374</name>
</gene>
<sequence length="39" mass="3651">RRPAGASGGPAGRTDLACRGVANAARGASIGAAATAKSR</sequence>
<dbReference type="EMBL" id="ADVL01000407">
    <property type="protein sequence ID" value="EFH11404.1"/>
    <property type="molecule type" value="Genomic_DNA"/>
</dbReference>
<dbReference type="AlphaFoldDB" id="D5RMR3"/>
<feature type="non-terminal residue" evidence="1">
    <location>
        <position position="1"/>
    </location>
</feature>
<evidence type="ECO:0000313" key="1">
    <source>
        <dbReference type="EMBL" id="EFH11404.1"/>
    </source>
</evidence>
<dbReference type="HOGENOM" id="CLU_3301699_0_0_5"/>
<comment type="caution">
    <text evidence="1">The sequence shown here is derived from an EMBL/GenBank/DDBJ whole genome shotgun (WGS) entry which is preliminary data.</text>
</comment>
<reference evidence="1 2" key="1">
    <citation type="submission" date="2010-04" db="EMBL/GenBank/DDBJ databases">
        <authorList>
            <person name="Qin X."/>
            <person name="Bachman B."/>
            <person name="Battles P."/>
            <person name="Bell A."/>
            <person name="Bess C."/>
            <person name="Bickham C."/>
            <person name="Chaboub L."/>
            <person name="Chen D."/>
            <person name="Coyle M."/>
            <person name="Deiros D.R."/>
            <person name="Dinh H."/>
            <person name="Forbes L."/>
            <person name="Fowler G."/>
            <person name="Francisco L."/>
            <person name="Fu Q."/>
            <person name="Gubbala S."/>
            <person name="Hale W."/>
            <person name="Han Y."/>
            <person name="Hemphill L."/>
            <person name="Highlander S.K."/>
            <person name="Hirani K."/>
            <person name="Hogues M."/>
            <person name="Jackson L."/>
            <person name="Jakkamsetti A."/>
            <person name="Javaid M."/>
            <person name="Jiang H."/>
            <person name="Korchina V."/>
            <person name="Kovar C."/>
            <person name="Lara F."/>
            <person name="Lee S."/>
            <person name="Mata R."/>
            <person name="Mathew T."/>
            <person name="Moen C."/>
            <person name="Morales K."/>
            <person name="Munidasa M."/>
            <person name="Nazareth L."/>
            <person name="Ngo R."/>
            <person name="Nguyen L."/>
            <person name="Okwuonu G."/>
            <person name="Ongeri F."/>
            <person name="Patil S."/>
            <person name="Petrosino J."/>
            <person name="Pham C."/>
            <person name="Pham P."/>
            <person name="Pu L.-L."/>
            <person name="Puazo M."/>
            <person name="Raj R."/>
            <person name="Reid J."/>
            <person name="Rouhana J."/>
            <person name="Saada N."/>
            <person name="Shang Y."/>
            <person name="Simmons D."/>
            <person name="Thornton R."/>
            <person name="Warren J."/>
            <person name="Weissenberger G."/>
            <person name="Zhang J."/>
            <person name="Zhang L."/>
            <person name="Zhou C."/>
            <person name="Zhu D."/>
            <person name="Muzny D."/>
            <person name="Worley K."/>
            <person name="Gibbs R."/>
        </authorList>
    </citation>
    <scope>NUCLEOTIDE SEQUENCE [LARGE SCALE GENOMIC DNA]</scope>
    <source>
        <strain evidence="1 2">ATCC 49957</strain>
    </source>
</reference>
<evidence type="ECO:0000313" key="2">
    <source>
        <dbReference type="Proteomes" id="UP000005324"/>
    </source>
</evidence>
<accession>D5RMR3</accession>
<protein>
    <submittedName>
        <fullName evidence="1">Uncharacterized protein</fullName>
    </submittedName>
</protein>
<dbReference type="Proteomes" id="UP000005324">
    <property type="component" value="Unassembled WGS sequence"/>
</dbReference>